<accession>A0ABT8HYU7</accession>
<gene>
    <name evidence="1" type="ORF">QYB97_15495</name>
</gene>
<protein>
    <submittedName>
        <fullName evidence="1">Uncharacterized protein</fullName>
    </submittedName>
</protein>
<organism evidence="1 2">
    <name type="scientific">Fictibacillus fluitans</name>
    <dbReference type="NCBI Taxonomy" id="3058422"/>
    <lineage>
        <taxon>Bacteria</taxon>
        <taxon>Bacillati</taxon>
        <taxon>Bacillota</taxon>
        <taxon>Bacilli</taxon>
        <taxon>Bacillales</taxon>
        <taxon>Fictibacillaceae</taxon>
        <taxon>Fictibacillus</taxon>
    </lineage>
</organism>
<name>A0ABT8HYU7_9BACL</name>
<evidence type="ECO:0000313" key="2">
    <source>
        <dbReference type="Proteomes" id="UP001172721"/>
    </source>
</evidence>
<dbReference type="RefSeq" id="WP_301166914.1">
    <property type="nucleotide sequence ID" value="NZ_JAUHTR010000008.1"/>
</dbReference>
<proteinExistence type="predicted"/>
<dbReference type="Proteomes" id="UP001172721">
    <property type="component" value="Unassembled WGS sequence"/>
</dbReference>
<keyword evidence="2" id="KW-1185">Reference proteome</keyword>
<dbReference type="EMBL" id="JAUHTR010000008">
    <property type="protein sequence ID" value="MDN4525889.1"/>
    <property type="molecule type" value="Genomic_DNA"/>
</dbReference>
<sequence length="63" mass="7153">MTRGIDVLGSQAVSLKSDRKGVTLKPRIEFPKVGISHHTLQVMEENERIIQKGQRRGGTFKHR</sequence>
<comment type="caution">
    <text evidence="1">The sequence shown here is derived from an EMBL/GenBank/DDBJ whole genome shotgun (WGS) entry which is preliminary data.</text>
</comment>
<evidence type="ECO:0000313" key="1">
    <source>
        <dbReference type="EMBL" id="MDN4525889.1"/>
    </source>
</evidence>
<reference evidence="1" key="1">
    <citation type="submission" date="2023-07" db="EMBL/GenBank/DDBJ databases">
        <title>Fictibacillus sp. isolated from freshwater pond.</title>
        <authorList>
            <person name="Kirdat K."/>
            <person name="Bhat A."/>
            <person name="Mourya A."/>
            <person name="Yadav A."/>
        </authorList>
    </citation>
    <scope>NUCLEOTIDE SEQUENCE</scope>
    <source>
        <strain evidence="1">NE201</strain>
    </source>
</reference>